<dbReference type="InterPro" id="IPR012337">
    <property type="entry name" value="RNaseH-like_sf"/>
</dbReference>
<sequence>MHVVWIGHYLLERNAWLVILFLYGGKANQTKKISKNFTTRSNQLLELMHIDICRPFDVPSWGNEKYFITFIDDFSCYYYLYLLREKSYSMDVLKMFINEVERQLDRKVKVVRSNRGGEFYGKFNESGQCPGLFAKFLES</sequence>
<evidence type="ECO:0000313" key="1">
    <source>
        <dbReference type="EMBL" id="RDX71087.1"/>
    </source>
</evidence>
<keyword evidence="2" id="KW-1185">Reference proteome</keyword>
<evidence type="ECO:0000313" key="2">
    <source>
        <dbReference type="Proteomes" id="UP000257109"/>
    </source>
</evidence>
<name>A0A371EYF4_MUCPR</name>
<comment type="caution">
    <text evidence="1">The sequence shown here is derived from an EMBL/GenBank/DDBJ whole genome shotgun (WGS) entry which is preliminary data.</text>
</comment>
<dbReference type="GO" id="GO:0003676">
    <property type="term" value="F:nucleic acid binding"/>
    <property type="evidence" value="ECO:0007669"/>
    <property type="project" value="InterPro"/>
</dbReference>
<dbReference type="Gene3D" id="3.30.420.10">
    <property type="entry name" value="Ribonuclease H-like superfamily/Ribonuclease H"/>
    <property type="match status" value="1"/>
</dbReference>
<feature type="non-terminal residue" evidence="1">
    <location>
        <position position="1"/>
    </location>
</feature>
<proteinExistence type="predicted"/>
<dbReference type="AlphaFoldDB" id="A0A371EYF4"/>
<dbReference type="STRING" id="157652.A0A371EYF4"/>
<dbReference type="InterPro" id="IPR036397">
    <property type="entry name" value="RNaseH_sf"/>
</dbReference>
<gene>
    <name evidence="1" type="ORF">CR513_49600</name>
</gene>
<reference evidence="1" key="1">
    <citation type="submission" date="2018-05" db="EMBL/GenBank/DDBJ databases">
        <title>Draft genome of Mucuna pruriens seed.</title>
        <authorList>
            <person name="Nnadi N.E."/>
            <person name="Vos R."/>
            <person name="Hasami M.H."/>
            <person name="Devisetty U.K."/>
            <person name="Aguiy J.C."/>
        </authorList>
    </citation>
    <scope>NUCLEOTIDE SEQUENCE [LARGE SCALE GENOMIC DNA]</scope>
    <source>
        <strain evidence="1">JCA_2017</strain>
    </source>
</reference>
<dbReference type="InterPro" id="IPR039537">
    <property type="entry name" value="Retrotran_Ty1/copia-like"/>
</dbReference>
<dbReference type="PANTHER" id="PTHR42648">
    <property type="entry name" value="TRANSPOSASE, PUTATIVE-RELATED"/>
    <property type="match status" value="1"/>
</dbReference>
<dbReference type="Proteomes" id="UP000257109">
    <property type="component" value="Unassembled WGS sequence"/>
</dbReference>
<organism evidence="1 2">
    <name type="scientific">Mucuna pruriens</name>
    <name type="common">Velvet bean</name>
    <name type="synonym">Dolichos pruriens</name>
    <dbReference type="NCBI Taxonomy" id="157652"/>
    <lineage>
        <taxon>Eukaryota</taxon>
        <taxon>Viridiplantae</taxon>
        <taxon>Streptophyta</taxon>
        <taxon>Embryophyta</taxon>
        <taxon>Tracheophyta</taxon>
        <taxon>Spermatophyta</taxon>
        <taxon>Magnoliopsida</taxon>
        <taxon>eudicotyledons</taxon>
        <taxon>Gunneridae</taxon>
        <taxon>Pentapetalae</taxon>
        <taxon>rosids</taxon>
        <taxon>fabids</taxon>
        <taxon>Fabales</taxon>
        <taxon>Fabaceae</taxon>
        <taxon>Papilionoideae</taxon>
        <taxon>50 kb inversion clade</taxon>
        <taxon>NPAAA clade</taxon>
        <taxon>indigoferoid/millettioid clade</taxon>
        <taxon>Phaseoleae</taxon>
        <taxon>Mucuna</taxon>
    </lineage>
</organism>
<accession>A0A371EYF4</accession>
<protein>
    <submittedName>
        <fullName evidence="1">Uncharacterized protein</fullName>
    </submittedName>
</protein>
<dbReference type="EMBL" id="QJKJ01011468">
    <property type="protein sequence ID" value="RDX71087.1"/>
    <property type="molecule type" value="Genomic_DNA"/>
</dbReference>
<dbReference type="OrthoDB" id="1935865at2759"/>
<dbReference type="PANTHER" id="PTHR42648:SF28">
    <property type="entry name" value="TRANSPOSON-ENCODED PROTEIN WITH RIBONUCLEASE H-LIKE AND RETROVIRUS ZINC FINGER-LIKE DOMAINS"/>
    <property type="match status" value="1"/>
</dbReference>
<dbReference type="SUPFAM" id="SSF53098">
    <property type="entry name" value="Ribonuclease H-like"/>
    <property type="match status" value="1"/>
</dbReference>